<proteinExistence type="predicted"/>
<gene>
    <name evidence="3 5" type="ORF">P152DRAFT_141046</name>
</gene>
<dbReference type="Proteomes" id="UP000504638">
    <property type="component" value="Unplaced"/>
</dbReference>
<dbReference type="EMBL" id="ML975168">
    <property type="protein sequence ID" value="KAF1810149.1"/>
    <property type="molecule type" value="Genomic_DNA"/>
</dbReference>
<dbReference type="RefSeq" id="XP_033531780.1">
    <property type="nucleotide sequence ID" value="XM_033673852.1"/>
</dbReference>
<dbReference type="OrthoDB" id="2958217at2759"/>
<reference evidence="3 5" key="1">
    <citation type="submission" date="2020-01" db="EMBL/GenBank/DDBJ databases">
        <authorList>
            <consortium name="DOE Joint Genome Institute"/>
            <person name="Haridas S."/>
            <person name="Albert R."/>
            <person name="Binder M."/>
            <person name="Bloem J."/>
            <person name="Labutti K."/>
            <person name="Salamov A."/>
            <person name="Andreopoulos B."/>
            <person name="Baker S.E."/>
            <person name="Barry K."/>
            <person name="Bills G."/>
            <person name="Bluhm B.H."/>
            <person name="Cannon C."/>
            <person name="Castanera R."/>
            <person name="Culley D.E."/>
            <person name="Daum C."/>
            <person name="Ezra D."/>
            <person name="Gonzalez J.B."/>
            <person name="Henrissat B."/>
            <person name="Kuo A."/>
            <person name="Liang C."/>
            <person name="Lipzen A."/>
            <person name="Lutzoni F."/>
            <person name="Magnuson J."/>
            <person name="Mondo S."/>
            <person name="Nolan M."/>
            <person name="Ohm R."/>
            <person name="Pangilinan J."/>
            <person name="Park H.-J."/>
            <person name="Ramirez L."/>
            <person name="Alfaro M."/>
            <person name="Sun H."/>
            <person name="Tritt A."/>
            <person name="Yoshinaga Y."/>
            <person name="Zwiers L.-H."/>
            <person name="Turgeon B.G."/>
            <person name="Goodwin S.B."/>
            <person name="Spatafora J.W."/>
            <person name="Crous P.W."/>
            <person name="Grigoriev I.V."/>
        </authorList>
    </citation>
    <scope>NUCLEOTIDE SEQUENCE</scope>
    <source>
        <strain evidence="3 5">CBS 781.70</strain>
    </source>
</reference>
<reference evidence="5" key="2">
    <citation type="submission" date="2020-04" db="EMBL/GenBank/DDBJ databases">
        <authorList>
            <consortium name="NCBI Genome Project"/>
        </authorList>
    </citation>
    <scope>NUCLEOTIDE SEQUENCE</scope>
    <source>
        <strain evidence="5">CBS 781.70</strain>
    </source>
</reference>
<accession>A0A6G1FWZ7</accession>
<organism evidence="3">
    <name type="scientific">Eremomyces bilateralis CBS 781.70</name>
    <dbReference type="NCBI Taxonomy" id="1392243"/>
    <lineage>
        <taxon>Eukaryota</taxon>
        <taxon>Fungi</taxon>
        <taxon>Dikarya</taxon>
        <taxon>Ascomycota</taxon>
        <taxon>Pezizomycotina</taxon>
        <taxon>Dothideomycetes</taxon>
        <taxon>Dothideomycetes incertae sedis</taxon>
        <taxon>Eremomycetales</taxon>
        <taxon>Eremomycetaceae</taxon>
        <taxon>Eremomyces</taxon>
    </lineage>
</organism>
<dbReference type="PANTHER" id="PTHR33112">
    <property type="entry name" value="DOMAIN PROTEIN, PUTATIVE-RELATED"/>
    <property type="match status" value="1"/>
</dbReference>
<dbReference type="Pfam" id="PF06985">
    <property type="entry name" value="HET"/>
    <property type="match status" value="1"/>
</dbReference>
<evidence type="ECO:0000259" key="2">
    <source>
        <dbReference type="Pfam" id="PF06985"/>
    </source>
</evidence>
<feature type="region of interest" description="Disordered" evidence="1">
    <location>
        <begin position="550"/>
        <end position="571"/>
    </location>
</feature>
<dbReference type="AlphaFoldDB" id="A0A6G1FWZ7"/>
<evidence type="ECO:0000313" key="3">
    <source>
        <dbReference type="EMBL" id="KAF1810149.1"/>
    </source>
</evidence>
<dbReference type="PANTHER" id="PTHR33112:SF8">
    <property type="entry name" value="HETEROKARYON INCOMPATIBILITY DOMAIN-CONTAINING PROTEIN"/>
    <property type="match status" value="1"/>
</dbReference>
<protein>
    <submittedName>
        <fullName evidence="3 5">HET-domain-containing protein</fullName>
    </submittedName>
</protein>
<dbReference type="GeneID" id="54414422"/>
<name>A0A6G1FWZ7_9PEZI</name>
<evidence type="ECO:0000313" key="5">
    <source>
        <dbReference type="RefSeq" id="XP_033531780.1"/>
    </source>
</evidence>
<feature type="domain" description="Heterokaryon incompatibility" evidence="2">
    <location>
        <begin position="187"/>
        <end position="339"/>
    </location>
</feature>
<sequence length="672" mass="76771">MNQNSTSYLCWICRSLFKEDYVKPNKVLPFFDHHVDISSLEASANEKCYICLRLMEALCYMKKDSEAQCSFNTQCYIANLDKTPGQIYVAFYVYQSKRWMKTLPFRALPSQSVKKDMATFDLPTSTSRPRTLDQARQWLSCCLSEHKACSRVPDHWLPTRLVEVRKSGSIFAARLCYGSDLNSETHYLTLSHCWGKTPFFVLTRDNHDQMVQSIPIASLSPIFADAMRITVGLGYKYLWIDSLCIIQQEPGSLDWLKESLTMHLVYGNGVCNLAASGFSDGKEGLLLSSDIRDIQPPEADFARVSVGPIPPKRAMIILEEYGTDVLQAPLHQRAWVYQEQIMAPRILHFARRQMYWECRSKLSSELFPKSCPDTVMDSQWPSGAMNPVYASLLDLSFTIPTEHFYDAWCRIVEMYSNASLTYSTDKFPALSGLAKSFVPRLKDEYLAGMWRRDLHCELLWYIHDDGEPSSTYRAPTWSWASVDGRIYFLRRRYGTWSAISRILDVITVPVSQDLTGQLKGGHLRIRGLLRQVRLASVPKGDLDNKCFSLENEERSSSPDSGPAPLRLRQRGGPHPDAPPLDILVNPCIPNIWHAEEVFFMPVIYYPSEIEGSSTFEGLVLAPEKSMKGTYKKIGVFFFYRTTVEAAFAPDTAFDERYHEDFDGSNEYTIRII</sequence>
<evidence type="ECO:0000256" key="1">
    <source>
        <dbReference type="SAM" id="MobiDB-lite"/>
    </source>
</evidence>
<evidence type="ECO:0000313" key="4">
    <source>
        <dbReference type="Proteomes" id="UP000504638"/>
    </source>
</evidence>
<reference evidence="5" key="3">
    <citation type="submission" date="2025-04" db="UniProtKB">
        <authorList>
            <consortium name="RefSeq"/>
        </authorList>
    </citation>
    <scope>IDENTIFICATION</scope>
    <source>
        <strain evidence="5">CBS 781.70</strain>
    </source>
</reference>
<dbReference type="InterPro" id="IPR010730">
    <property type="entry name" value="HET"/>
</dbReference>
<keyword evidence="4" id="KW-1185">Reference proteome</keyword>